<comment type="caution">
    <text evidence="2">The sequence shown here is derived from an EMBL/GenBank/DDBJ whole genome shotgun (WGS) entry which is preliminary data.</text>
</comment>
<sequence>MMLSSLLTALAALTTTVFSAPLTSRALADLDLVVLQFALTLEHLENVFYKQALQKFTEKDFTDAGFDKNYFNNLKFIAQDEEAHVVVLTQEILAAGAKPVESCEYNFGKALDDVKSFVSLGSVLEGVGVSAYSGSAPAIESKDLLTAAAAILVAEGLHQGIQRQGLQQVASANIVGTPASPTAIFTLASAFIGKCPSTNMALPFTAFPTLTTPQTGAVAPNATAMFSVGGAVAEPFFMTFVSGIDTISVPGKNENGMLTAQIPAKTQGQTYAFVTKEAAKGAIRDSQVLFGPAILEVTADAPTFDLTIQ</sequence>
<gene>
    <name evidence="2" type="ORF">GJ744_002250</name>
</gene>
<dbReference type="AlphaFoldDB" id="A0A8H7DYW1"/>
<dbReference type="CDD" id="cd00657">
    <property type="entry name" value="Ferritin_like"/>
    <property type="match status" value="1"/>
</dbReference>
<proteinExistence type="predicted"/>
<accession>A0A8H7DYW1</accession>
<dbReference type="EMBL" id="JAACFV010000139">
    <property type="protein sequence ID" value="KAF7504384.1"/>
    <property type="molecule type" value="Genomic_DNA"/>
</dbReference>
<dbReference type="PANTHER" id="PTHR38705">
    <property type="entry name" value="PROTEIN RDS1"/>
    <property type="match status" value="1"/>
</dbReference>
<dbReference type="Pfam" id="PF13668">
    <property type="entry name" value="Ferritin_2"/>
    <property type="match status" value="1"/>
</dbReference>
<organism evidence="2 3">
    <name type="scientific">Endocarpon pusillum</name>
    <dbReference type="NCBI Taxonomy" id="364733"/>
    <lineage>
        <taxon>Eukaryota</taxon>
        <taxon>Fungi</taxon>
        <taxon>Dikarya</taxon>
        <taxon>Ascomycota</taxon>
        <taxon>Pezizomycotina</taxon>
        <taxon>Eurotiomycetes</taxon>
        <taxon>Chaetothyriomycetidae</taxon>
        <taxon>Verrucariales</taxon>
        <taxon>Verrucariaceae</taxon>
        <taxon>Endocarpon</taxon>
    </lineage>
</organism>
<dbReference type="PANTHER" id="PTHR38705:SF1">
    <property type="entry name" value="PROTEIN RDS1"/>
    <property type="match status" value="1"/>
</dbReference>
<reference evidence="2" key="1">
    <citation type="submission" date="2020-02" db="EMBL/GenBank/DDBJ databases">
        <authorList>
            <person name="Palmer J.M."/>
        </authorList>
    </citation>
    <scope>NUCLEOTIDE SEQUENCE</scope>
    <source>
        <strain evidence="2">EPUS1.4</strain>
        <tissue evidence="2">Thallus</tissue>
    </source>
</reference>
<feature type="signal peptide" evidence="1">
    <location>
        <begin position="1"/>
        <end position="19"/>
    </location>
</feature>
<evidence type="ECO:0008006" key="4">
    <source>
        <dbReference type="Google" id="ProtNLM"/>
    </source>
</evidence>
<keyword evidence="3" id="KW-1185">Reference proteome</keyword>
<evidence type="ECO:0000256" key="1">
    <source>
        <dbReference type="SAM" id="SignalP"/>
    </source>
</evidence>
<dbReference type="SUPFAM" id="SSF47240">
    <property type="entry name" value="Ferritin-like"/>
    <property type="match status" value="1"/>
</dbReference>
<dbReference type="OrthoDB" id="1001765at2759"/>
<evidence type="ECO:0000313" key="3">
    <source>
        <dbReference type="Proteomes" id="UP000606974"/>
    </source>
</evidence>
<protein>
    <recommendedName>
        <fullName evidence="4">Protein rds1</fullName>
    </recommendedName>
</protein>
<feature type="chain" id="PRO_5034334627" description="Protein rds1" evidence="1">
    <location>
        <begin position="20"/>
        <end position="309"/>
    </location>
</feature>
<dbReference type="InterPro" id="IPR009078">
    <property type="entry name" value="Ferritin-like_SF"/>
</dbReference>
<keyword evidence="1" id="KW-0732">Signal</keyword>
<dbReference type="Proteomes" id="UP000606974">
    <property type="component" value="Unassembled WGS sequence"/>
</dbReference>
<name>A0A8H7DYW1_9EURO</name>
<dbReference type="InterPro" id="IPR039254">
    <property type="entry name" value="Rds1"/>
</dbReference>
<evidence type="ECO:0000313" key="2">
    <source>
        <dbReference type="EMBL" id="KAF7504384.1"/>
    </source>
</evidence>